<evidence type="ECO:0000313" key="3">
    <source>
        <dbReference type="Proteomes" id="UP001202248"/>
    </source>
</evidence>
<dbReference type="Proteomes" id="UP001202248">
    <property type="component" value="Unassembled WGS sequence"/>
</dbReference>
<keyword evidence="3" id="KW-1185">Reference proteome</keyword>
<comment type="caution">
    <text evidence="2">The sequence shown here is derived from an EMBL/GenBank/DDBJ whole genome shotgun (WGS) entry which is preliminary data.</text>
</comment>
<dbReference type="PANTHER" id="PTHR43751">
    <property type="entry name" value="SULFATASE"/>
    <property type="match status" value="1"/>
</dbReference>
<dbReference type="PANTHER" id="PTHR43751:SF3">
    <property type="entry name" value="SULFATASE N-TERMINAL DOMAIN-CONTAINING PROTEIN"/>
    <property type="match status" value="1"/>
</dbReference>
<dbReference type="EMBL" id="JAKWBL010000001">
    <property type="protein sequence ID" value="MCH5597502.1"/>
    <property type="molecule type" value="Genomic_DNA"/>
</dbReference>
<feature type="domain" description="N-sulphoglucosamine sulphohydrolase C-terminal" evidence="1">
    <location>
        <begin position="51"/>
        <end position="175"/>
    </location>
</feature>
<sequence length="189" mass="21369">MDSRAGDEKIKRIGDRKNTLLIISSDNGATKVSDDGKDYGHKSCGNLHGYKSALHEGGHRVPFIVRWPNVVKPNTKTNELVSIMDIYATVADILGKKKPEGDGISFLQILKDPNAASKRTQMVHHTYSGDYALRYGNWKFIPNRSGKDGSWSYELYDLKKDPYETKNLADEMKERTKELETILFTSINM</sequence>
<protein>
    <submittedName>
        <fullName evidence="2">Sulfatase-like hydrolase/transferase</fullName>
    </submittedName>
</protein>
<dbReference type="InterPro" id="IPR052701">
    <property type="entry name" value="GAG_Ulvan_Degrading_Sulfatases"/>
</dbReference>
<dbReference type="SUPFAM" id="SSF53649">
    <property type="entry name" value="Alkaline phosphatase-like"/>
    <property type="match status" value="1"/>
</dbReference>
<evidence type="ECO:0000259" key="1">
    <source>
        <dbReference type="Pfam" id="PF16347"/>
    </source>
</evidence>
<dbReference type="Pfam" id="PF16347">
    <property type="entry name" value="SGSH_C"/>
    <property type="match status" value="1"/>
</dbReference>
<name>A0ABS9SGL3_9BACT</name>
<dbReference type="Gene3D" id="3.30.1120.10">
    <property type="match status" value="1"/>
</dbReference>
<evidence type="ECO:0000313" key="2">
    <source>
        <dbReference type="EMBL" id="MCH5597502.1"/>
    </source>
</evidence>
<organism evidence="2 3">
    <name type="scientific">Niabella ginsengisoli</name>
    <dbReference type="NCBI Taxonomy" id="522298"/>
    <lineage>
        <taxon>Bacteria</taxon>
        <taxon>Pseudomonadati</taxon>
        <taxon>Bacteroidota</taxon>
        <taxon>Chitinophagia</taxon>
        <taxon>Chitinophagales</taxon>
        <taxon>Chitinophagaceae</taxon>
        <taxon>Niabella</taxon>
    </lineage>
</organism>
<proteinExistence type="predicted"/>
<reference evidence="2 3" key="1">
    <citation type="submission" date="2022-02" db="EMBL/GenBank/DDBJ databases">
        <authorList>
            <person name="Min J."/>
        </authorList>
    </citation>
    <scope>NUCLEOTIDE SEQUENCE [LARGE SCALE GENOMIC DNA]</scope>
    <source>
        <strain evidence="2 3">GR10-1</strain>
    </source>
</reference>
<accession>A0ABS9SGL3</accession>
<dbReference type="Gene3D" id="3.40.720.10">
    <property type="entry name" value="Alkaline Phosphatase, subunit A"/>
    <property type="match status" value="1"/>
</dbReference>
<gene>
    <name evidence="2" type="ORF">MKP09_06085</name>
</gene>
<dbReference type="InterPro" id="IPR032506">
    <property type="entry name" value="SGSH_C"/>
</dbReference>
<dbReference type="InterPro" id="IPR017850">
    <property type="entry name" value="Alkaline_phosphatase_core_sf"/>
</dbReference>